<keyword evidence="3" id="KW-1185">Reference proteome</keyword>
<dbReference type="RefSeq" id="WP_102952416.1">
    <property type="nucleotide sequence ID" value="NZ_CP024847.1"/>
</dbReference>
<dbReference type="Proteomes" id="UP000236655">
    <property type="component" value="Chromosome"/>
</dbReference>
<evidence type="ECO:0000313" key="2">
    <source>
        <dbReference type="EMBL" id="AUR53130.1"/>
    </source>
</evidence>
<feature type="domain" description="Methyltransferase type 11" evidence="1">
    <location>
        <begin position="29"/>
        <end position="115"/>
    </location>
</feature>
<organism evidence="2 3">
    <name type="scientific">Aquella oligotrophica</name>
    <dbReference type="NCBI Taxonomy" id="2067065"/>
    <lineage>
        <taxon>Bacteria</taxon>
        <taxon>Pseudomonadati</taxon>
        <taxon>Pseudomonadota</taxon>
        <taxon>Betaproteobacteria</taxon>
        <taxon>Neisseriales</taxon>
        <taxon>Neisseriaceae</taxon>
        <taxon>Aquella</taxon>
    </lineage>
</organism>
<dbReference type="SUPFAM" id="SSF53335">
    <property type="entry name" value="S-adenosyl-L-methionine-dependent methyltransferases"/>
    <property type="match status" value="1"/>
</dbReference>
<accession>A0A2I7N9I4</accession>
<dbReference type="AlphaFoldDB" id="A0A2I7N9I4"/>
<dbReference type="KEGG" id="nba:CUN60_00005"/>
<dbReference type="Pfam" id="PF08241">
    <property type="entry name" value="Methyltransf_11"/>
    <property type="match status" value="1"/>
</dbReference>
<dbReference type="CDD" id="cd02440">
    <property type="entry name" value="AdoMet_MTases"/>
    <property type="match status" value="1"/>
</dbReference>
<dbReference type="InterPro" id="IPR029063">
    <property type="entry name" value="SAM-dependent_MTases_sf"/>
</dbReference>
<protein>
    <recommendedName>
        <fullName evidence="1">Methyltransferase type 11 domain-containing protein</fullName>
    </recommendedName>
</protein>
<evidence type="ECO:0000259" key="1">
    <source>
        <dbReference type="Pfam" id="PF08241"/>
    </source>
</evidence>
<dbReference type="InterPro" id="IPR013216">
    <property type="entry name" value="Methyltransf_11"/>
</dbReference>
<evidence type="ECO:0000313" key="3">
    <source>
        <dbReference type="Proteomes" id="UP000236655"/>
    </source>
</evidence>
<gene>
    <name evidence="2" type="ORF">CUN60_00005</name>
</gene>
<dbReference type="Gene3D" id="3.40.50.150">
    <property type="entry name" value="Vaccinia Virus protein VP39"/>
    <property type="match status" value="1"/>
</dbReference>
<proteinExistence type="predicted"/>
<reference evidence="3" key="1">
    <citation type="submission" date="2017-11" db="EMBL/GenBank/DDBJ databases">
        <authorList>
            <person name="Chan K.G."/>
            <person name="Lee L.S."/>
        </authorList>
    </citation>
    <scope>NUCLEOTIDE SEQUENCE [LARGE SCALE GENOMIC DNA]</scope>
    <source>
        <strain evidence="3">DSM 100970</strain>
    </source>
</reference>
<dbReference type="GO" id="GO:0008757">
    <property type="term" value="F:S-adenosylmethionine-dependent methyltransferase activity"/>
    <property type="evidence" value="ECO:0007669"/>
    <property type="project" value="InterPro"/>
</dbReference>
<name>A0A2I7N9I4_9NEIS</name>
<dbReference type="EMBL" id="CP024847">
    <property type="protein sequence ID" value="AUR53130.1"/>
    <property type="molecule type" value="Genomic_DNA"/>
</dbReference>
<sequence>MFNIKFLHEIRDWEIKQIIELFPPNAKILEIGGGSGFQAKQLSDLGFEVISIDLPSSNYASERVFPVIEYDGNSFPFESESFDVVFSSNVLEHIHDLEPIYNESKRVLKPDGYAIHIMPSGSWRFWTIIANYIEYFQRIVKSLLKLLVNILRNICHSIKNFFIEIIKLTISYSIPSSHGGKNNAFFEIWTFSKRAWVNHFGRRQLRLESAKPMGLFYTGHMIFGKYLSITKRSRWAKLLGSACIVYKISNSDKK</sequence>